<dbReference type="InterPro" id="IPR011060">
    <property type="entry name" value="RibuloseP-bd_barrel"/>
</dbReference>
<evidence type="ECO:0000256" key="14">
    <source>
        <dbReference type="PIRSR" id="PIRSR001461-3"/>
    </source>
</evidence>
<comment type="function">
    <text evidence="10">Catalyzes the reversible epimerization of D-ribulose 5-phosphate to D-xylulose 5-phosphate.</text>
</comment>
<dbReference type="AlphaFoldDB" id="A0A9D2B083"/>
<proteinExistence type="inferred from homology"/>
<feature type="binding site" evidence="10 14">
    <location>
        <position position="69"/>
    </location>
    <ligand>
        <name>substrate</name>
    </ligand>
</feature>
<feature type="binding site" evidence="10 14">
    <location>
        <position position="10"/>
    </location>
    <ligand>
        <name>substrate</name>
    </ligand>
</feature>
<comment type="cofactor">
    <cofactor evidence="3">
        <name>Co(2+)</name>
        <dbReference type="ChEBI" id="CHEBI:48828"/>
    </cofactor>
</comment>
<comment type="catalytic activity">
    <reaction evidence="1 10 11">
        <text>D-ribulose 5-phosphate = D-xylulose 5-phosphate</text>
        <dbReference type="Rhea" id="RHEA:13677"/>
        <dbReference type="ChEBI" id="CHEBI:57737"/>
        <dbReference type="ChEBI" id="CHEBI:58121"/>
        <dbReference type="EC" id="5.1.3.1"/>
    </reaction>
</comment>
<evidence type="ECO:0000313" key="16">
    <source>
        <dbReference type="Proteomes" id="UP000886829"/>
    </source>
</evidence>
<evidence type="ECO:0000256" key="12">
    <source>
        <dbReference type="PIRSR" id="PIRSR001461-1"/>
    </source>
</evidence>
<dbReference type="GO" id="GO:0019323">
    <property type="term" value="P:pentose catabolic process"/>
    <property type="evidence" value="ECO:0007669"/>
    <property type="project" value="UniProtKB-UniRule"/>
</dbReference>
<name>A0A9D2B083_9GAMM</name>
<dbReference type="InterPro" id="IPR013785">
    <property type="entry name" value="Aldolase_TIM"/>
</dbReference>
<dbReference type="GO" id="GO:0005737">
    <property type="term" value="C:cytoplasm"/>
    <property type="evidence" value="ECO:0007669"/>
    <property type="project" value="UniProtKB-ARBA"/>
</dbReference>
<sequence length="223" mass="24500">MDKKHLFAGSILSADLMDLGRDVEQALEAKIDIIHFDVMDYHFVQNLTFGPGLLKAMRKRFPEAVIDVHLMVTPINEKILEDYAHAGASMISFHPEATPHVDRYLSYIREMGCKAGLALNPGTDPGLLRYLWDHLDFVLVMTVNPGFGGQKLIPATLQKVTDVRRMATAANVKPMIEVDGGVAPQTVQACAKAGANIFVVGSAFFAQDDYHKALADLHAALQE</sequence>
<accession>A0A9D2B083</accession>
<comment type="pathway">
    <text evidence="10">Carbohydrate degradation.</text>
</comment>
<dbReference type="PROSITE" id="PS01085">
    <property type="entry name" value="RIBUL_P_3_EPIMER_1"/>
    <property type="match status" value="1"/>
</dbReference>
<evidence type="ECO:0000256" key="9">
    <source>
        <dbReference type="ARBA" id="ARBA00023235"/>
    </source>
</evidence>
<comment type="cofactor">
    <cofactor evidence="2">
        <name>Mn(2+)</name>
        <dbReference type="ChEBI" id="CHEBI:29035"/>
    </cofactor>
</comment>
<evidence type="ECO:0000256" key="2">
    <source>
        <dbReference type="ARBA" id="ARBA00001936"/>
    </source>
</evidence>
<dbReference type="GO" id="GO:0004750">
    <property type="term" value="F:D-ribulose-phosphate 3-epimerase activity"/>
    <property type="evidence" value="ECO:0007669"/>
    <property type="project" value="UniProtKB-UniRule"/>
</dbReference>
<dbReference type="FunFam" id="3.20.20.70:FF:000004">
    <property type="entry name" value="Ribulose-phosphate 3-epimerase"/>
    <property type="match status" value="1"/>
</dbReference>
<feature type="active site" description="Proton donor" evidence="10 12">
    <location>
        <position position="179"/>
    </location>
</feature>
<comment type="cofactor">
    <cofactor evidence="10 13">
        <name>a divalent metal cation</name>
        <dbReference type="ChEBI" id="CHEBI:60240"/>
    </cofactor>
    <text evidence="10 13">Binds 1 divalent metal cation per subunit.</text>
</comment>
<evidence type="ECO:0000256" key="10">
    <source>
        <dbReference type="HAMAP-Rule" id="MF_02227"/>
    </source>
</evidence>
<evidence type="ECO:0000256" key="3">
    <source>
        <dbReference type="ARBA" id="ARBA00001941"/>
    </source>
</evidence>
<dbReference type="NCBIfam" id="NF004076">
    <property type="entry name" value="PRK05581.1-4"/>
    <property type="match status" value="1"/>
</dbReference>
<dbReference type="Proteomes" id="UP000886829">
    <property type="component" value="Unassembled WGS sequence"/>
</dbReference>
<evidence type="ECO:0000256" key="7">
    <source>
        <dbReference type="ARBA" id="ARBA00013188"/>
    </source>
</evidence>
<comment type="caution">
    <text evidence="15">The sequence shown here is derived from an EMBL/GenBank/DDBJ whole genome shotgun (WGS) entry which is preliminary data.</text>
</comment>
<dbReference type="NCBIfam" id="TIGR01163">
    <property type="entry name" value="rpe"/>
    <property type="match status" value="1"/>
</dbReference>
<protein>
    <recommendedName>
        <fullName evidence="7 10">Ribulose-phosphate 3-epimerase</fullName>
        <ecNumber evidence="7 10">5.1.3.1</ecNumber>
    </recommendedName>
</protein>
<feature type="binding site" evidence="10 13">
    <location>
        <position position="179"/>
    </location>
    <ligand>
        <name>a divalent metal cation</name>
        <dbReference type="ChEBI" id="CHEBI:60240"/>
    </ligand>
</feature>
<feature type="active site" description="Proton acceptor" evidence="10 12">
    <location>
        <position position="37"/>
    </location>
</feature>
<comment type="cofactor">
    <cofactor evidence="4">
        <name>Zn(2+)</name>
        <dbReference type="ChEBI" id="CHEBI:29105"/>
    </cofactor>
</comment>
<feature type="binding site" evidence="10 13">
    <location>
        <position position="69"/>
    </location>
    <ligand>
        <name>a divalent metal cation</name>
        <dbReference type="ChEBI" id="CHEBI:60240"/>
    </ligand>
</feature>
<evidence type="ECO:0000256" key="5">
    <source>
        <dbReference type="ARBA" id="ARBA00001954"/>
    </source>
</evidence>
<dbReference type="CDD" id="cd00429">
    <property type="entry name" value="RPE"/>
    <property type="match status" value="1"/>
</dbReference>
<gene>
    <name evidence="10 15" type="primary">rpe</name>
    <name evidence="15" type="ORF">H9850_02790</name>
</gene>
<evidence type="ECO:0000256" key="11">
    <source>
        <dbReference type="PIRNR" id="PIRNR001461"/>
    </source>
</evidence>
<organism evidence="15 16">
    <name type="scientific">Candidatus Anaerobiospirillum pullistercoris</name>
    <dbReference type="NCBI Taxonomy" id="2838452"/>
    <lineage>
        <taxon>Bacteria</taxon>
        <taxon>Pseudomonadati</taxon>
        <taxon>Pseudomonadota</taxon>
        <taxon>Gammaproteobacteria</taxon>
        <taxon>Aeromonadales</taxon>
        <taxon>Succinivibrionaceae</taxon>
        <taxon>Anaerobiospirillum</taxon>
    </lineage>
</organism>
<feature type="binding site" evidence="10 13">
    <location>
        <position position="37"/>
    </location>
    <ligand>
        <name>a divalent metal cation</name>
        <dbReference type="ChEBI" id="CHEBI:60240"/>
    </ligand>
</feature>
<keyword evidence="9 10" id="KW-0413">Isomerase</keyword>
<dbReference type="EMBL" id="DXEV01000051">
    <property type="protein sequence ID" value="HIX56380.1"/>
    <property type="molecule type" value="Genomic_DNA"/>
</dbReference>
<feature type="binding site" evidence="10">
    <location>
        <begin position="179"/>
        <end position="181"/>
    </location>
    <ligand>
        <name>substrate</name>
    </ligand>
</feature>
<evidence type="ECO:0000256" key="13">
    <source>
        <dbReference type="PIRSR" id="PIRSR001461-2"/>
    </source>
</evidence>
<dbReference type="PANTHER" id="PTHR11749">
    <property type="entry name" value="RIBULOSE-5-PHOSPHATE-3-EPIMERASE"/>
    <property type="match status" value="1"/>
</dbReference>
<evidence type="ECO:0000256" key="6">
    <source>
        <dbReference type="ARBA" id="ARBA00009541"/>
    </source>
</evidence>
<keyword evidence="13" id="KW-0464">Manganese</keyword>
<dbReference type="SUPFAM" id="SSF51366">
    <property type="entry name" value="Ribulose-phoshate binding barrel"/>
    <property type="match status" value="1"/>
</dbReference>
<feature type="binding site" evidence="14">
    <location>
        <position position="181"/>
    </location>
    <ligand>
        <name>substrate</name>
    </ligand>
</feature>
<comment type="cofactor">
    <cofactor evidence="5">
        <name>Fe(2+)</name>
        <dbReference type="ChEBI" id="CHEBI:29033"/>
    </cofactor>
</comment>
<feature type="binding site" evidence="10 14">
    <location>
        <begin position="201"/>
        <end position="202"/>
    </location>
    <ligand>
        <name>substrate</name>
    </ligand>
</feature>
<evidence type="ECO:0000313" key="15">
    <source>
        <dbReference type="EMBL" id="HIX56380.1"/>
    </source>
</evidence>
<dbReference type="PIRSF" id="PIRSF001461">
    <property type="entry name" value="RPE"/>
    <property type="match status" value="1"/>
</dbReference>
<keyword evidence="13" id="KW-0862">Zinc</keyword>
<evidence type="ECO:0000256" key="8">
    <source>
        <dbReference type="ARBA" id="ARBA00022723"/>
    </source>
</evidence>
<dbReference type="InterPro" id="IPR026019">
    <property type="entry name" value="Ribul_P_3_epim"/>
</dbReference>
<dbReference type="Gene3D" id="3.20.20.70">
    <property type="entry name" value="Aldolase class I"/>
    <property type="match status" value="1"/>
</dbReference>
<dbReference type="InterPro" id="IPR000056">
    <property type="entry name" value="Ribul_P_3_epim-like"/>
</dbReference>
<dbReference type="GO" id="GO:0006098">
    <property type="term" value="P:pentose-phosphate shunt"/>
    <property type="evidence" value="ECO:0007669"/>
    <property type="project" value="UniProtKB-UniRule"/>
</dbReference>
<keyword evidence="13" id="KW-0170">Cobalt</keyword>
<evidence type="ECO:0000256" key="1">
    <source>
        <dbReference type="ARBA" id="ARBA00001782"/>
    </source>
</evidence>
<comment type="similarity">
    <text evidence="6 10 11">Belongs to the ribulose-phosphate 3-epimerase family.</text>
</comment>
<dbReference type="EC" id="5.1.3.1" evidence="7 10"/>
<dbReference type="GO" id="GO:0046872">
    <property type="term" value="F:metal ion binding"/>
    <property type="evidence" value="ECO:0007669"/>
    <property type="project" value="UniProtKB-UniRule"/>
</dbReference>
<feature type="binding site" evidence="10 14">
    <location>
        <begin position="146"/>
        <end position="149"/>
    </location>
    <ligand>
        <name>substrate</name>
    </ligand>
</feature>
<dbReference type="Pfam" id="PF00834">
    <property type="entry name" value="Ribul_P_3_epim"/>
    <property type="match status" value="1"/>
</dbReference>
<reference evidence="15" key="1">
    <citation type="journal article" date="2021" name="PeerJ">
        <title>Extensive microbial diversity within the chicken gut microbiome revealed by metagenomics and culture.</title>
        <authorList>
            <person name="Gilroy R."/>
            <person name="Ravi A."/>
            <person name="Getino M."/>
            <person name="Pursley I."/>
            <person name="Horton D.L."/>
            <person name="Alikhan N.F."/>
            <person name="Baker D."/>
            <person name="Gharbi K."/>
            <person name="Hall N."/>
            <person name="Watson M."/>
            <person name="Adriaenssens E.M."/>
            <person name="Foster-Nyarko E."/>
            <person name="Jarju S."/>
            <person name="Secka A."/>
            <person name="Antonio M."/>
            <person name="Oren A."/>
            <person name="Chaudhuri R.R."/>
            <person name="La Ragione R."/>
            <person name="Hildebrand F."/>
            <person name="Pallen M.J."/>
        </authorList>
    </citation>
    <scope>NUCLEOTIDE SEQUENCE</scope>
    <source>
        <strain evidence="15">USASDec5-558</strain>
    </source>
</reference>
<dbReference type="HAMAP" id="MF_02227">
    <property type="entry name" value="RPE"/>
    <property type="match status" value="1"/>
</dbReference>
<keyword evidence="8 10" id="KW-0479">Metal-binding</keyword>
<feature type="binding site" evidence="10 13">
    <location>
        <position position="35"/>
    </location>
    <ligand>
        <name>a divalent metal cation</name>
        <dbReference type="ChEBI" id="CHEBI:60240"/>
    </ligand>
</feature>
<keyword evidence="10 11" id="KW-0119">Carbohydrate metabolism</keyword>
<reference evidence="15" key="2">
    <citation type="submission" date="2021-04" db="EMBL/GenBank/DDBJ databases">
        <authorList>
            <person name="Gilroy R."/>
        </authorList>
    </citation>
    <scope>NUCLEOTIDE SEQUENCE</scope>
    <source>
        <strain evidence="15">USASDec5-558</strain>
    </source>
</reference>
<evidence type="ECO:0000256" key="4">
    <source>
        <dbReference type="ARBA" id="ARBA00001947"/>
    </source>
</evidence>